<dbReference type="SUPFAM" id="SSF52540">
    <property type="entry name" value="P-loop containing nucleoside triphosphate hydrolases"/>
    <property type="match status" value="1"/>
</dbReference>
<evidence type="ECO:0000313" key="8">
    <source>
        <dbReference type="EMBL" id="KAK8898678.1"/>
    </source>
</evidence>
<dbReference type="InterPro" id="IPR050474">
    <property type="entry name" value="Hel308_SKI2-like"/>
</dbReference>
<evidence type="ECO:0000256" key="2">
    <source>
        <dbReference type="ARBA" id="ARBA00022801"/>
    </source>
</evidence>
<evidence type="ECO:0000259" key="6">
    <source>
        <dbReference type="PROSITE" id="PS51192"/>
    </source>
</evidence>
<protein>
    <submittedName>
        <fullName evidence="8">ATP-dependent RNA helicase ddx60</fullName>
    </submittedName>
</protein>
<evidence type="ECO:0000313" key="9">
    <source>
        <dbReference type="Proteomes" id="UP001470230"/>
    </source>
</evidence>
<keyword evidence="2" id="KW-0378">Hydrolase</keyword>
<evidence type="ECO:0000256" key="3">
    <source>
        <dbReference type="ARBA" id="ARBA00022806"/>
    </source>
</evidence>
<organism evidence="8 9">
    <name type="scientific">Tritrichomonas musculus</name>
    <dbReference type="NCBI Taxonomy" id="1915356"/>
    <lineage>
        <taxon>Eukaryota</taxon>
        <taxon>Metamonada</taxon>
        <taxon>Parabasalia</taxon>
        <taxon>Tritrichomonadida</taxon>
        <taxon>Tritrichomonadidae</taxon>
        <taxon>Tritrichomonas</taxon>
    </lineage>
</organism>
<dbReference type="InterPro" id="IPR001650">
    <property type="entry name" value="Helicase_C-like"/>
</dbReference>
<sequence length="1065" mass="118874">MDIDALINNGSDPFLAIEDKDYKDRANFVDITIRDFKYNGNNNYNYYQYTPKSGSHQRKNKMSPPMNKLMLSPFTSPQSKPNSPQKEQTEVLQTLNTTPEMNNLRIPPFLQHAYLNGIPEPKITKLRDWQIQLFQRPEWLFPVETNKPKPSIINDTGPDSLFEDSSIISESPIEIKSNMSPTSSRFFEPKPNYNSSNIGCSSIVLVPTSGGKTVAAEVAIAQLLAQDPTAKAIYALPFVALANEKYTEFTKRFFNFKVRAFYQNIGGPEFRRGSIAVCTYEKAHSIINSALFGKYANKIKLVIIDEIHMIGEEHRGAVIEALVVKLLLMKHQPRIIGLTATINIDDARLLADWIRGFAFISDTRPSRVKQFVVKCNGDLHTINNDGVSKQKVTTLVKVENNTAVRPYSYNGNNNNNQGTSADMLYVIDPIRRLLSRSPDSTVLIFVNRRADTLILGDFISKHIYDSKIKNLPQLQQASEELLNKRRTLVQELARVSGFVDDSIKRCIINGIGIHHAGLLLEERKLIEAATRNKTISVIVATTTLSAGINIHSVARVFIMNVFRWSPQKGQIPIPNAQFIQMVGRAGRTANRAGEAFVFAHSTLEYEMRTISSLSKQKIENIVPHLKDEGELERFFLQCLSTKLVDPINGLDIFLQTTLNRPNQSAPTTTTTSDQLNPNQSKLFQSNSSQPNPIQSNQSQSNPIQSVSSQSNMIQSVSSQSNMIQSVSSQSNLNQSVSSQSNLNQSVSGQIGGNQLYALKDGMSEKEKICERLVRKKLINASSLLPTALGRAIAGSSLSIEDGLILYETIQKIQLDLCLNDEIHLLYLCVSPQIASLVPPVAYNNVRWIYIFEHHKHVIKLITGMNDLQIENMQDYPNIYGGLGRVNKKIDTDLDRIYTSVILRELINETPISEITQKFKIERGTIQSLQMQSATFAGQTSKFCEIIGSGLLATTLNRFRQRLNFAARTELLGLMVVPSITKDIARKLADVGINSPLDLADLSVEGIAALLVAQTSDSDSEDGKSIAPTDKEIKLAEKILKDSKEYEESFTKLEILEETAVANITE</sequence>
<evidence type="ECO:0000256" key="1">
    <source>
        <dbReference type="ARBA" id="ARBA00022741"/>
    </source>
</evidence>
<dbReference type="GO" id="GO:0004386">
    <property type="term" value="F:helicase activity"/>
    <property type="evidence" value="ECO:0007669"/>
    <property type="project" value="UniProtKB-KW"/>
</dbReference>
<evidence type="ECO:0000259" key="7">
    <source>
        <dbReference type="PROSITE" id="PS51194"/>
    </source>
</evidence>
<evidence type="ECO:0000256" key="5">
    <source>
        <dbReference type="SAM" id="MobiDB-lite"/>
    </source>
</evidence>
<comment type="caution">
    <text evidence="8">The sequence shown here is derived from an EMBL/GenBank/DDBJ whole genome shotgun (WGS) entry which is preliminary data.</text>
</comment>
<evidence type="ECO:0000256" key="4">
    <source>
        <dbReference type="ARBA" id="ARBA00022840"/>
    </source>
</evidence>
<keyword evidence="1" id="KW-0547">Nucleotide-binding</keyword>
<feature type="domain" description="Helicase ATP-binding" evidence="6">
    <location>
        <begin position="193"/>
        <end position="360"/>
    </location>
</feature>
<dbReference type="InterPro" id="IPR048960">
    <property type="entry name" value="POLQ-like_helical"/>
</dbReference>
<feature type="compositionally biased region" description="Low complexity" evidence="5">
    <location>
        <begin position="684"/>
        <end position="711"/>
    </location>
</feature>
<accession>A0ABR2L5R0</accession>
<keyword evidence="9" id="KW-1185">Reference proteome</keyword>
<dbReference type="SUPFAM" id="SSF158702">
    <property type="entry name" value="Sec63 N-terminal domain-like"/>
    <property type="match status" value="1"/>
</dbReference>
<dbReference type="InterPro" id="IPR027417">
    <property type="entry name" value="P-loop_NTPase"/>
</dbReference>
<name>A0ABR2L5R0_9EUKA</name>
<dbReference type="EMBL" id="JAPFFF010000001">
    <property type="protein sequence ID" value="KAK8898678.1"/>
    <property type="molecule type" value="Genomic_DNA"/>
</dbReference>
<dbReference type="Proteomes" id="UP001470230">
    <property type="component" value="Unassembled WGS sequence"/>
</dbReference>
<keyword evidence="3 8" id="KW-0347">Helicase</keyword>
<dbReference type="InterPro" id="IPR014001">
    <property type="entry name" value="Helicase_ATP-bd"/>
</dbReference>
<dbReference type="InterPro" id="IPR011545">
    <property type="entry name" value="DEAD/DEAH_box_helicase_dom"/>
</dbReference>
<keyword evidence="4" id="KW-0067">ATP-binding</keyword>
<feature type="domain" description="Helicase C-terminal" evidence="7">
    <location>
        <begin position="429"/>
        <end position="629"/>
    </location>
</feature>
<dbReference type="SMART" id="SM00490">
    <property type="entry name" value="HELICc"/>
    <property type="match status" value="1"/>
</dbReference>
<dbReference type="Pfam" id="PF00271">
    <property type="entry name" value="Helicase_C"/>
    <property type="match status" value="1"/>
</dbReference>
<proteinExistence type="predicted"/>
<feature type="compositionally biased region" description="Polar residues" evidence="5">
    <location>
        <begin position="660"/>
        <end position="683"/>
    </location>
</feature>
<dbReference type="PROSITE" id="PS51194">
    <property type="entry name" value="HELICASE_CTER"/>
    <property type="match status" value="1"/>
</dbReference>
<dbReference type="Gene3D" id="3.40.50.300">
    <property type="entry name" value="P-loop containing nucleotide triphosphate hydrolases"/>
    <property type="match status" value="2"/>
</dbReference>
<feature type="region of interest" description="Disordered" evidence="5">
    <location>
        <begin position="660"/>
        <end position="711"/>
    </location>
</feature>
<dbReference type="Gene3D" id="1.10.3380.20">
    <property type="match status" value="1"/>
</dbReference>
<dbReference type="PROSITE" id="PS51192">
    <property type="entry name" value="HELICASE_ATP_BIND_1"/>
    <property type="match status" value="1"/>
</dbReference>
<gene>
    <name evidence="8" type="ORF">M9Y10_000970</name>
</gene>
<reference evidence="8 9" key="1">
    <citation type="submission" date="2024-04" db="EMBL/GenBank/DDBJ databases">
        <title>Tritrichomonas musculus Genome.</title>
        <authorList>
            <person name="Alves-Ferreira E."/>
            <person name="Grigg M."/>
            <person name="Lorenzi H."/>
            <person name="Galac M."/>
        </authorList>
    </citation>
    <scope>NUCLEOTIDE SEQUENCE [LARGE SCALE GENOMIC DNA]</scope>
    <source>
        <strain evidence="8 9">EAF2021</strain>
    </source>
</reference>
<dbReference type="PANTHER" id="PTHR47961">
    <property type="entry name" value="DNA POLYMERASE THETA, PUTATIVE (AFU_ORTHOLOGUE AFUA_1G05260)-RELATED"/>
    <property type="match status" value="1"/>
</dbReference>
<dbReference type="Pfam" id="PF00270">
    <property type="entry name" value="DEAD"/>
    <property type="match status" value="1"/>
</dbReference>
<dbReference type="Pfam" id="PF21099">
    <property type="entry name" value="POLQ_helical"/>
    <property type="match status" value="1"/>
</dbReference>
<dbReference type="SMART" id="SM00487">
    <property type="entry name" value="DEXDc"/>
    <property type="match status" value="1"/>
</dbReference>
<dbReference type="PANTHER" id="PTHR47961:SF6">
    <property type="entry name" value="DNA-DIRECTED DNA POLYMERASE"/>
    <property type="match status" value="1"/>
</dbReference>